<dbReference type="EMBL" id="MN894888">
    <property type="protein sequence ID" value="QLG05130.1"/>
    <property type="molecule type" value="Genomic_DNA"/>
</dbReference>
<evidence type="ECO:0000313" key="1">
    <source>
        <dbReference type="EMBL" id="QLG05130.1"/>
    </source>
</evidence>
<proteinExistence type="predicted"/>
<protein>
    <submittedName>
        <fullName evidence="1">Uncharacterized protein</fullName>
    </submittedName>
</protein>
<organism evidence="1">
    <name type="scientific">Pseudomonas aeruginosa</name>
    <dbReference type="NCBI Taxonomy" id="287"/>
    <lineage>
        <taxon>Bacteria</taxon>
        <taxon>Pseudomonadati</taxon>
        <taxon>Pseudomonadota</taxon>
        <taxon>Gammaproteobacteria</taxon>
        <taxon>Pseudomonadales</taxon>
        <taxon>Pseudomonadaceae</taxon>
        <taxon>Pseudomonas</taxon>
    </lineage>
</organism>
<geneLocation type="plasmid" evidence="1">
    <name>pSE5369-VIM</name>
</geneLocation>
<accession>A0A7S5YE58</accession>
<dbReference type="AlphaFoldDB" id="A0A7S5YE58"/>
<keyword evidence="1" id="KW-0614">Plasmid</keyword>
<sequence>MGKAHPLLLAPVPLKTLPSLAGSSSPETDSILCECLVVPAHQNPVDLRIAKSDWQSLRQTWCTRNSGWSR</sequence>
<name>A0A7S5YE58_PSEAI</name>
<reference evidence="1" key="1">
    <citation type="submission" date="2019-12" db="EMBL/GenBank/DDBJ databases">
        <title>Compelete sequence of pSE5369-VIM.</title>
        <authorList>
            <person name="Zhou D."/>
        </authorList>
    </citation>
    <scope>NUCLEOTIDE SEQUENCE</scope>
    <source>
        <strain evidence="1">SE5369</strain>
        <plasmid evidence="1">pSE5369-VIM</plasmid>
    </source>
</reference>